<organism evidence="9 10">
    <name type="scientific">Vibrio spartinae</name>
    <dbReference type="NCBI Taxonomy" id="1918945"/>
    <lineage>
        <taxon>Bacteria</taxon>
        <taxon>Pseudomonadati</taxon>
        <taxon>Pseudomonadota</taxon>
        <taxon>Gammaproteobacteria</taxon>
        <taxon>Vibrionales</taxon>
        <taxon>Vibrionaceae</taxon>
        <taxon>Vibrio</taxon>
    </lineage>
</organism>
<evidence type="ECO:0000256" key="6">
    <source>
        <dbReference type="ARBA" id="ARBA00022840"/>
    </source>
</evidence>
<dbReference type="Pfam" id="PF00005">
    <property type="entry name" value="ABC_tran"/>
    <property type="match status" value="2"/>
</dbReference>
<dbReference type="EC" id="3.6.3.-" evidence="9"/>
<dbReference type="InterPro" id="IPR003593">
    <property type="entry name" value="AAA+_ATPase"/>
</dbReference>
<comment type="subcellular location">
    <subcellularLocation>
        <location evidence="1">Cell inner membrane</location>
        <topology evidence="1">Peripheral membrane protein</topology>
    </subcellularLocation>
</comment>
<dbReference type="SMART" id="SM00382">
    <property type="entry name" value="AAA"/>
    <property type="match status" value="2"/>
</dbReference>
<name>A0A1N6M6V4_9VIBR</name>
<evidence type="ECO:0000256" key="1">
    <source>
        <dbReference type="ARBA" id="ARBA00004417"/>
    </source>
</evidence>
<dbReference type="OrthoDB" id="9784450at2"/>
<dbReference type="InterPro" id="IPR027417">
    <property type="entry name" value="P-loop_NTPase"/>
</dbReference>
<gene>
    <name evidence="9" type="primary">gsiA_3</name>
    <name evidence="9" type="ORF">VSP9026_02898</name>
</gene>
<dbReference type="GO" id="GO:0005524">
    <property type="term" value="F:ATP binding"/>
    <property type="evidence" value="ECO:0007669"/>
    <property type="project" value="UniProtKB-KW"/>
</dbReference>
<evidence type="ECO:0000259" key="8">
    <source>
        <dbReference type="PROSITE" id="PS50893"/>
    </source>
</evidence>
<feature type="domain" description="ABC transporter" evidence="8">
    <location>
        <begin position="5"/>
        <end position="245"/>
    </location>
</feature>
<evidence type="ECO:0000256" key="7">
    <source>
        <dbReference type="ARBA" id="ARBA00023136"/>
    </source>
</evidence>
<evidence type="ECO:0000256" key="5">
    <source>
        <dbReference type="ARBA" id="ARBA00022741"/>
    </source>
</evidence>
<dbReference type="EMBL" id="FSSB01000018">
    <property type="protein sequence ID" value="SIO95159.1"/>
    <property type="molecule type" value="Genomic_DNA"/>
</dbReference>
<keyword evidence="3" id="KW-0813">Transport</keyword>
<sequence>MTPLLEVRQLSVWLGEHCVVGPVSLTLAHGESLTILGETGAGKSLLLKAIIGALPASFTSRGEIWWSGQALHTMSADERENLWGRVFSILPQEPSLALDPLMPLSRQAEEVPTLLRNYGAQASRAQTSRLFDSVGLRGHEPKYPVQLSGGMAQRGAYVCAVSGGGEILIADEPTKGLDDHNRERLVTMLQQYRQQGALLTVTHDIEVAEQLGGTIIVIQQGDVVEQGDAGAVLAQPQHAYTRQLIKAHPRHWAMLNHHQPGEVLLRVHQLTMAVENRVLFDNLSFELRAGEVLGIRGPSGCGKSTLCQAVLGLRAPLAGEIEYLQPLGVGQKLKLYQDPPSAFASHVSLGTLVDDICRRYQIADDVPQALMKRLHLDPKLLQQSASQVSGGELQRFAILRVLLLKPKLLIADEPTTRLDPSTAQATLTLILEATREIHCALLLVSHEHNLLHKVCHRVIELSAEAAVTGEEDVMADQRLTASG</sequence>
<evidence type="ECO:0000256" key="2">
    <source>
        <dbReference type="ARBA" id="ARBA00005417"/>
    </source>
</evidence>
<dbReference type="AlphaFoldDB" id="A0A1N6M6V4"/>
<dbReference type="SUPFAM" id="SSF52540">
    <property type="entry name" value="P-loop containing nucleoside triphosphate hydrolases"/>
    <property type="match status" value="2"/>
</dbReference>
<dbReference type="InterPro" id="IPR050388">
    <property type="entry name" value="ABC_Ni/Peptide_Import"/>
</dbReference>
<dbReference type="PANTHER" id="PTHR43297">
    <property type="entry name" value="OLIGOPEPTIDE TRANSPORT ATP-BINDING PROTEIN APPD"/>
    <property type="match status" value="1"/>
</dbReference>
<keyword evidence="6 9" id="KW-0067">ATP-binding</keyword>
<evidence type="ECO:0000313" key="9">
    <source>
        <dbReference type="EMBL" id="SIO95159.1"/>
    </source>
</evidence>
<dbReference type="Gene3D" id="3.40.50.300">
    <property type="entry name" value="P-loop containing nucleotide triphosphate hydrolases"/>
    <property type="match status" value="2"/>
</dbReference>
<dbReference type="RefSeq" id="WP_074373679.1">
    <property type="nucleotide sequence ID" value="NZ_AP024907.1"/>
</dbReference>
<dbReference type="PROSITE" id="PS00211">
    <property type="entry name" value="ABC_TRANSPORTER_1"/>
    <property type="match status" value="1"/>
</dbReference>
<keyword evidence="9" id="KW-0378">Hydrolase</keyword>
<accession>A0A1N6M6V4</accession>
<keyword evidence="7" id="KW-0472">Membrane</keyword>
<dbReference type="Proteomes" id="UP000184774">
    <property type="component" value="Unassembled WGS sequence"/>
</dbReference>
<dbReference type="GO" id="GO:0005886">
    <property type="term" value="C:plasma membrane"/>
    <property type="evidence" value="ECO:0007669"/>
    <property type="project" value="UniProtKB-SubCell"/>
</dbReference>
<evidence type="ECO:0000313" key="10">
    <source>
        <dbReference type="Proteomes" id="UP000184774"/>
    </source>
</evidence>
<keyword evidence="4" id="KW-1003">Cell membrane</keyword>
<evidence type="ECO:0000256" key="3">
    <source>
        <dbReference type="ARBA" id="ARBA00022448"/>
    </source>
</evidence>
<dbReference type="PROSITE" id="PS50893">
    <property type="entry name" value="ABC_TRANSPORTER_2"/>
    <property type="match status" value="2"/>
</dbReference>
<dbReference type="GO" id="GO:0016887">
    <property type="term" value="F:ATP hydrolysis activity"/>
    <property type="evidence" value="ECO:0007669"/>
    <property type="project" value="InterPro"/>
</dbReference>
<dbReference type="InterPro" id="IPR003439">
    <property type="entry name" value="ABC_transporter-like_ATP-bd"/>
</dbReference>
<feature type="domain" description="ABC transporter" evidence="8">
    <location>
        <begin position="265"/>
        <end position="483"/>
    </location>
</feature>
<protein>
    <submittedName>
        <fullName evidence="9">Glutathione import ATP-binding protein GsiA</fullName>
        <ecNumber evidence="9">3.6.3.-</ecNumber>
    </submittedName>
</protein>
<dbReference type="PANTHER" id="PTHR43297:SF7">
    <property type="entry name" value="D,D-DIPEPTIDE TRANSPORT ATP-BINDING PROTEIN DDPD-RELATED"/>
    <property type="match status" value="1"/>
</dbReference>
<dbReference type="InterPro" id="IPR017871">
    <property type="entry name" value="ABC_transporter-like_CS"/>
</dbReference>
<keyword evidence="5" id="KW-0547">Nucleotide-binding</keyword>
<evidence type="ECO:0000256" key="4">
    <source>
        <dbReference type="ARBA" id="ARBA00022475"/>
    </source>
</evidence>
<proteinExistence type="inferred from homology"/>
<comment type="similarity">
    <text evidence="2">Belongs to the ABC transporter superfamily.</text>
</comment>
<reference evidence="9 10" key="1">
    <citation type="submission" date="2016-12" db="EMBL/GenBank/DDBJ databases">
        <authorList>
            <person name="Song W.-J."/>
            <person name="Kurnit D.M."/>
        </authorList>
    </citation>
    <scope>NUCLEOTIDE SEQUENCE [LARGE SCALE GENOMIC DNA]</scope>
    <source>
        <strain evidence="9 10">CECT 9026</strain>
    </source>
</reference>